<dbReference type="Proteomes" id="UP001189624">
    <property type="component" value="Chromosome 11"/>
</dbReference>
<evidence type="ECO:0000313" key="5">
    <source>
        <dbReference type="Proteomes" id="UP001189624"/>
    </source>
</evidence>
<dbReference type="Pfam" id="PF23282">
    <property type="entry name" value="WHD_ROQ1"/>
    <property type="match status" value="1"/>
</dbReference>
<dbReference type="InterPro" id="IPR003593">
    <property type="entry name" value="AAA+_ATPase"/>
</dbReference>
<evidence type="ECO:0000256" key="1">
    <source>
        <dbReference type="ARBA" id="ARBA00022614"/>
    </source>
</evidence>
<dbReference type="Pfam" id="PF00931">
    <property type="entry name" value="NB-ARC"/>
    <property type="match status" value="1"/>
</dbReference>
<dbReference type="InterPro" id="IPR044974">
    <property type="entry name" value="Disease_R_plants"/>
</dbReference>
<dbReference type="InterPro" id="IPR027417">
    <property type="entry name" value="P-loop_NTPase"/>
</dbReference>
<dbReference type="GO" id="GO:0043531">
    <property type="term" value="F:ADP binding"/>
    <property type="evidence" value="ECO:0007669"/>
    <property type="project" value="InterPro"/>
</dbReference>
<dbReference type="PANTHER" id="PTHR11017">
    <property type="entry name" value="LEUCINE-RICH REPEAT-CONTAINING PROTEIN"/>
    <property type="match status" value="1"/>
</dbReference>
<dbReference type="Gene3D" id="3.40.50.300">
    <property type="entry name" value="P-loop containing nucleotide triphosphate hydrolases"/>
    <property type="match status" value="1"/>
</dbReference>
<dbReference type="InterPro" id="IPR036390">
    <property type="entry name" value="WH_DNA-bd_sf"/>
</dbReference>
<dbReference type="EMBL" id="OY731408">
    <property type="protein sequence ID" value="CAJ1978773.1"/>
    <property type="molecule type" value="Genomic_DNA"/>
</dbReference>
<proteinExistence type="predicted"/>
<organism evidence="4 5">
    <name type="scientific">Sphenostylis stenocarpa</name>
    <dbReference type="NCBI Taxonomy" id="92480"/>
    <lineage>
        <taxon>Eukaryota</taxon>
        <taxon>Viridiplantae</taxon>
        <taxon>Streptophyta</taxon>
        <taxon>Embryophyta</taxon>
        <taxon>Tracheophyta</taxon>
        <taxon>Spermatophyta</taxon>
        <taxon>Magnoliopsida</taxon>
        <taxon>eudicotyledons</taxon>
        <taxon>Gunneridae</taxon>
        <taxon>Pentapetalae</taxon>
        <taxon>rosids</taxon>
        <taxon>fabids</taxon>
        <taxon>Fabales</taxon>
        <taxon>Fabaceae</taxon>
        <taxon>Papilionoideae</taxon>
        <taxon>50 kb inversion clade</taxon>
        <taxon>NPAAA clade</taxon>
        <taxon>indigoferoid/millettioid clade</taxon>
        <taxon>Phaseoleae</taxon>
        <taxon>Sphenostylis</taxon>
    </lineage>
</organism>
<evidence type="ECO:0000259" key="3">
    <source>
        <dbReference type="SMART" id="SM00382"/>
    </source>
</evidence>
<dbReference type="Gene3D" id="1.10.8.430">
    <property type="entry name" value="Helical domain of apoptotic protease-activating factors"/>
    <property type="match status" value="1"/>
</dbReference>
<dbReference type="AlphaFoldDB" id="A0AA86W537"/>
<dbReference type="GO" id="GO:0006952">
    <property type="term" value="P:defense response"/>
    <property type="evidence" value="ECO:0007669"/>
    <property type="project" value="InterPro"/>
</dbReference>
<dbReference type="Gramene" id="rna-AYBTSS11_LOCUS30974">
    <property type="protein sequence ID" value="CAJ1978773.1"/>
    <property type="gene ID" value="gene-AYBTSS11_LOCUS30974"/>
</dbReference>
<dbReference type="InterPro" id="IPR042197">
    <property type="entry name" value="Apaf_helical"/>
</dbReference>
<dbReference type="InterPro" id="IPR002182">
    <property type="entry name" value="NB-ARC"/>
</dbReference>
<keyword evidence="5" id="KW-1185">Reference proteome</keyword>
<sequence length="459" mass="51914">MHSCVKQLEEHLDLGANEDVRVVGIYGMGGIGKTTLATALFHKISPQYDACCYIDDVSKIYRDFGPVSLQKQLLCQTLNQRNMEIHNISQGIMMERSRLSHLKALIILDNVDQLEQLEKLALLPTHLGAGSRVVIISRDSHILRNHKVEAIYNVILICVLILIQDVRLNSHLALGYPYMCSHSYSRCLEALKYVDGLPLAAELLGFFLFDRDVCEWRSALVRLKQNPRKDIMDVLRISFDGLEEMEKELYLDIACFSSSFNDLLEKITMTGLLEYRGFCTDVGLKVLNEKSPISYEGSAIKMHDLLKELGESIEAKNLEAVVVKYYPSAQVERDGKLYFKSSQESLVMSIVIPGTEIPRWFIKQNVGSSVRLELYPLMDDPNWIGVACFEELSGWINEDFALHELVFTHPTTKTSCSALILLVKGCGYRYLFEEDIQPLKSNIIFTATSSSGKPKLLTN</sequence>
<keyword evidence="1" id="KW-0433">Leucine-rich repeat</keyword>
<gene>
    <name evidence="4" type="ORF">AYBTSS11_LOCUS30974</name>
</gene>
<accession>A0AA86W537</accession>
<keyword evidence="2" id="KW-0677">Repeat</keyword>
<evidence type="ECO:0000256" key="2">
    <source>
        <dbReference type="ARBA" id="ARBA00022737"/>
    </source>
</evidence>
<evidence type="ECO:0000313" key="4">
    <source>
        <dbReference type="EMBL" id="CAJ1978773.1"/>
    </source>
</evidence>
<dbReference type="PANTHER" id="PTHR11017:SF259">
    <property type="entry name" value="ADP-RIBOSYL CYCLASE_CYCLIC ADP-RIBOSE HYDROLASE"/>
    <property type="match status" value="1"/>
</dbReference>
<dbReference type="SUPFAM" id="SSF46785">
    <property type="entry name" value="Winged helix' DNA-binding domain"/>
    <property type="match status" value="1"/>
</dbReference>
<feature type="domain" description="AAA+ ATPase" evidence="3">
    <location>
        <begin position="19"/>
        <end position="162"/>
    </location>
</feature>
<protein>
    <recommendedName>
        <fullName evidence="3">AAA+ ATPase domain-containing protein</fullName>
    </recommendedName>
</protein>
<dbReference type="SUPFAM" id="SSF52540">
    <property type="entry name" value="P-loop containing nucleoside triphosphate hydrolases"/>
    <property type="match status" value="1"/>
</dbReference>
<dbReference type="SMART" id="SM00382">
    <property type="entry name" value="AAA"/>
    <property type="match status" value="1"/>
</dbReference>
<reference evidence="4" key="1">
    <citation type="submission" date="2023-10" db="EMBL/GenBank/DDBJ databases">
        <authorList>
            <person name="Domelevo Entfellner J.-B."/>
        </authorList>
    </citation>
    <scope>NUCLEOTIDE SEQUENCE</scope>
</reference>
<dbReference type="PRINTS" id="PR00364">
    <property type="entry name" value="DISEASERSIST"/>
</dbReference>
<dbReference type="InterPro" id="IPR058192">
    <property type="entry name" value="WHD_ROQ1-like"/>
</dbReference>
<name>A0AA86W537_9FABA</name>